<accession>A0A0E9QFE3</accession>
<reference evidence="1" key="1">
    <citation type="submission" date="2014-11" db="EMBL/GenBank/DDBJ databases">
        <authorList>
            <person name="Amaro Gonzalez C."/>
        </authorList>
    </citation>
    <scope>NUCLEOTIDE SEQUENCE</scope>
</reference>
<reference evidence="1" key="2">
    <citation type="journal article" date="2015" name="Fish Shellfish Immunol.">
        <title>Early steps in the European eel (Anguilla anguilla)-Vibrio vulnificus interaction in the gills: Role of the RtxA13 toxin.</title>
        <authorList>
            <person name="Callol A."/>
            <person name="Pajuelo D."/>
            <person name="Ebbesson L."/>
            <person name="Teles M."/>
            <person name="MacKenzie S."/>
            <person name="Amaro C."/>
        </authorList>
    </citation>
    <scope>NUCLEOTIDE SEQUENCE</scope>
</reference>
<sequence length="49" mass="5213">MDLGRELGHCFVLLKHGVVVHPAASVEGVILPGLASSQKLSWTGFLREG</sequence>
<proteinExistence type="predicted"/>
<evidence type="ECO:0000313" key="1">
    <source>
        <dbReference type="EMBL" id="JAH15509.1"/>
    </source>
</evidence>
<dbReference type="AlphaFoldDB" id="A0A0E9QFE3"/>
<name>A0A0E9QFE3_ANGAN</name>
<dbReference type="EMBL" id="GBXM01093068">
    <property type="protein sequence ID" value="JAH15509.1"/>
    <property type="molecule type" value="Transcribed_RNA"/>
</dbReference>
<protein>
    <submittedName>
        <fullName evidence="1">Uncharacterized protein</fullName>
    </submittedName>
</protein>
<organism evidence="1">
    <name type="scientific">Anguilla anguilla</name>
    <name type="common">European freshwater eel</name>
    <name type="synonym">Muraena anguilla</name>
    <dbReference type="NCBI Taxonomy" id="7936"/>
    <lineage>
        <taxon>Eukaryota</taxon>
        <taxon>Metazoa</taxon>
        <taxon>Chordata</taxon>
        <taxon>Craniata</taxon>
        <taxon>Vertebrata</taxon>
        <taxon>Euteleostomi</taxon>
        <taxon>Actinopterygii</taxon>
        <taxon>Neopterygii</taxon>
        <taxon>Teleostei</taxon>
        <taxon>Anguilliformes</taxon>
        <taxon>Anguillidae</taxon>
        <taxon>Anguilla</taxon>
    </lineage>
</organism>